<dbReference type="SUPFAM" id="SSF51569">
    <property type="entry name" value="Aldolase"/>
    <property type="match status" value="1"/>
</dbReference>
<evidence type="ECO:0000259" key="1">
    <source>
        <dbReference type="Pfam" id="PF03102"/>
    </source>
</evidence>
<accession>A0AAD5F863</accession>
<evidence type="ECO:0000313" key="2">
    <source>
        <dbReference type="EMBL" id="KAI5606986.1"/>
    </source>
</evidence>
<feature type="domain" description="PseI/NeuA/B-like" evidence="1">
    <location>
        <begin position="2"/>
        <end position="71"/>
    </location>
</feature>
<dbReference type="InterPro" id="IPR013785">
    <property type="entry name" value="Aldolase_TIM"/>
</dbReference>
<dbReference type="PANTHER" id="PTHR42966:SF1">
    <property type="entry name" value="SIALIC ACID SYNTHASE"/>
    <property type="match status" value="1"/>
</dbReference>
<keyword evidence="3" id="KW-1185">Reference proteome</keyword>
<gene>
    <name evidence="2" type="ORF">C0J50_12473</name>
</gene>
<dbReference type="GO" id="GO:0047444">
    <property type="term" value="F:N-acylneuraminate-9-phosphate synthase activity"/>
    <property type="evidence" value="ECO:0007669"/>
    <property type="project" value="TreeGrafter"/>
</dbReference>
<dbReference type="PANTHER" id="PTHR42966">
    <property type="entry name" value="N-ACETYLNEURAMINATE SYNTHASE"/>
    <property type="match status" value="1"/>
</dbReference>
<dbReference type="Proteomes" id="UP001205998">
    <property type="component" value="Unassembled WGS sequence"/>
</dbReference>
<proteinExistence type="predicted"/>
<feature type="non-terminal residue" evidence="2">
    <location>
        <position position="72"/>
    </location>
</feature>
<dbReference type="AlphaFoldDB" id="A0AAD5F863"/>
<dbReference type="InterPro" id="IPR013132">
    <property type="entry name" value="PseI/NeuA/B-like_N"/>
</dbReference>
<evidence type="ECO:0000313" key="3">
    <source>
        <dbReference type="Proteomes" id="UP001205998"/>
    </source>
</evidence>
<dbReference type="EMBL" id="MU594825">
    <property type="protein sequence ID" value="KAI5606986.1"/>
    <property type="molecule type" value="Genomic_DNA"/>
</dbReference>
<comment type="caution">
    <text evidence="2">The sequence shown here is derived from an EMBL/GenBank/DDBJ whole genome shotgun (WGS) entry which is preliminary data.</text>
</comment>
<reference evidence="2" key="1">
    <citation type="submission" date="2018-07" db="EMBL/GenBank/DDBJ databases">
        <title>Comparative genomics of catfishes provides insights into carnivory and benthic adaptation.</title>
        <authorList>
            <person name="Zhang Y."/>
            <person name="Wang D."/>
            <person name="Peng Z."/>
            <person name="Zheng S."/>
            <person name="Shao F."/>
            <person name="Tao W."/>
        </authorList>
    </citation>
    <scope>NUCLEOTIDE SEQUENCE</scope>
    <source>
        <strain evidence="2">Chongqing</strain>
    </source>
</reference>
<dbReference type="InterPro" id="IPR051690">
    <property type="entry name" value="PseI-like"/>
</dbReference>
<sequence length="72" mass="8345">SCGADCVKFQKSELEHRFTKRALERSYSSPHAWGSTYGAHKRHLEFSHEQYRELQSFSQEVGIFFTASGMDE</sequence>
<feature type="non-terminal residue" evidence="2">
    <location>
        <position position="1"/>
    </location>
</feature>
<organism evidence="2 3">
    <name type="scientific">Silurus asotus</name>
    <name type="common">Amur catfish</name>
    <name type="synonym">Parasilurus asotus</name>
    <dbReference type="NCBI Taxonomy" id="30991"/>
    <lineage>
        <taxon>Eukaryota</taxon>
        <taxon>Metazoa</taxon>
        <taxon>Chordata</taxon>
        <taxon>Craniata</taxon>
        <taxon>Vertebrata</taxon>
        <taxon>Euteleostomi</taxon>
        <taxon>Actinopterygii</taxon>
        <taxon>Neopterygii</taxon>
        <taxon>Teleostei</taxon>
        <taxon>Ostariophysi</taxon>
        <taxon>Siluriformes</taxon>
        <taxon>Siluridae</taxon>
        <taxon>Silurus</taxon>
    </lineage>
</organism>
<name>A0AAD5F863_SILAS</name>
<dbReference type="Pfam" id="PF03102">
    <property type="entry name" value="NeuB"/>
    <property type="match status" value="1"/>
</dbReference>
<protein>
    <recommendedName>
        <fullName evidence="1">PseI/NeuA/B-like domain-containing protein</fullName>
    </recommendedName>
</protein>
<dbReference type="Gene3D" id="3.20.20.70">
    <property type="entry name" value="Aldolase class I"/>
    <property type="match status" value="1"/>
</dbReference>
<dbReference type="GO" id="GO:0016051">
    <property type="term" value="P:carbohydrate biosynthetic process"/>
    <property type="evidence" value="ECO:0007669"/>
    <property type="project" value="InterPro"/>
</dbReference>